<dbReference type="AlphaFoldDB" id="A0A1H3YWW7"/>
<evidence type="ECO:0000313" key="2">
    <source>
        <dbReference type="EMBL" id="SEA15542.1"/>
    </source>
</evidence>
<name>A0A1H3YWW7_XYLRU</name>
<keyword evidence="1" id="KW-0472">Membrane</keyword>
<feature type="transmembrane region" description="Helical" evidence="1">
    <location>
        <begin position="21"/>
        <end position="40"/>
    </location>
</feature>
<evidence type="ECO:0000256" key="1">
    <source>
        <dbReference type="SAM" id="Phobius"/>
    </source>
</evidence>
<feature type="transmembrane region" description="Helical" evidence="1">
    <location>
        <begin position="135"/>
        <end position="152"/>
    </location>
</feature>
<dbReference type="EMBL" id="FNRF01000001">
    <property type="protein sequence ID" value="SEA15542.1"/>
    <property type="molecule type" value="Genomic_DNA"/>
</dbReference>
<evidence type="ECO:0008006" key="4">
    <source>
        <dbReference type="Google" id="ProtNLM"/>
    </source>
</evidence>
<dbReference type="Proteomes" id="UP000182257">
    <property type="component" value="Unassembled WGS sequence"/>
</dbReference>
<gene>
    <name evidence="2" type="ORF">SAMN05216462_0825</name>
</gene>
<dbReference type="Pfam" id="PF19529">
    <property type="entry name" value="DUF6057"/>
    <property type="match status" value="1"/>
</dbReference>
<feature type="transmembrane region" description="Helical" evidence="1">
    <location>
        <begin position="258"/>
        <end position="278"/>
    </location>
</feature>
<feature type="transmembrane region" description="Helical" evidence="1">
    <location>
        <begin position="161"/>
        <end position="178"/>
    </location>
</feature>
<feature type="transmembrane region" description="Helical" evidence="1">
    <location>
        <begin position="184"/>
        <end position="207"/>
    </location>
</feature>
<keyword evidence="1" id="KW-0812">Transmembrane</keyword>
<dbReference type="SUPFAM" id="SSF48452">
    <property type="entry name" value="TPR-like"/>
    <property type="match status" value="1"/>
</dbReference>
<keyword evidence="1" id="KW-1133">Transmembrane helix</keyword>
<reference evidence="2 3" key="1">
    <citation type="submission" date="2016-10" db="EMBL/GenBank/DDBJ databases">
        <authorList>
            <person name="de Groot N.N."/>
        </authorList>
    </citation>
    <scope>NUCLEOTIDE SEQUENCE [LARGE SCALE GENOMIC DNA]</scope>
    <source>
        <strain evidence="2 3">D31d</strain>
    </source>
</reference>
<evidence type="ECO:0000313" key="3">
    <source>
        <dbReference type="Proteomes" id="UP000182257"/>
    </source>
</evidence>
<protein>
    <recommendedName>
        <fullName evidence="4">Tetratricopeptide repeat-containing protein</fullName>
    </recommendedName>
</protein>
<accession>A0A1H3YWW7</accession>
<dbReference type="InterPro" id="IPR011990">
    <property type="entry name" value="TPR-like_helical_dom_sf"/>
</dbReference>
<dbReference type="InterPro" id="IPR045692">
    <property type="entry name" value="DUF6057"/>
</dbReference>
<proteinExistence type="predicted"/>
<organism evidence="2 3">
    <name type="scientific">Xylanibacter ruminicola</name>
    <name type="common">Prevotella ruminicola</name>
    <dbReference type="NCBI Taxonomy" id="839"/>
    <lineage>
        <taxon>Bacteria</taxon>
        <taxon>Pseudomonadati</taxon>
        <taxon>Bacteroidota</taxon>
        <taxon>Bacteroidia</taxon>
        <taxon>Bacteroidales</taxon>
        <taxon>Prevotellaceae</taxon>
        <taxon>Xylanibacter</taxon>
    </lineage>
</organism>
<sequence>MPIHMKKLSNKWRTINLSQRGVSWLLTLALGIAVFLFWGVRYPFALTYQEQAQLFLFDCDYFVQRIADPGGFAIYVAEFLVQFDNLVMLGALLMAFLFMLVQRLTWHLMQQKAYYALSFVPAVMLWCAMGDENVMMTYAVALVMTMGAILLLRRCQQLHKFVRYAIVIVAIPLLYWLIGPIVVLVAVCILPLSVVWAVAVILLSAHYLPYSMLRVVLGVGYYRSPELMPYLLIAIPVVVAVLYWTYQLINNMKSTNVKEMLACVVVIGLAIVVIPLNYNAKTYEMMEYDYLVRVADWDGVIRKAEKKMPDTPTSVSVTNLALAMNNQLGDRIFDFYQRGSEGLLPDIDNNYPVLQLLGEIYFRLGLVNTAQRLAFEAMEAIPNYNKSPRVMKRLAETNMINGEYKVAEKYLKMLEKTVFYRPWAQRTLAMLGNEKAINEHPLYGTLRQYRLQEDFLFSDRELDKICGHLVMHNPDNLVAIQYLLMIPLLDRDEQRFMQYFQYVQKKLRYNPRSCQEAVALAYMQQYGKLPDGMVSPYVAQQLNEFGRIYSSAGKDAPELRAFKNTAWYYLLVGE</sequence>
<feature type="transmembrane region" description="Helical" evidence="1">
    <location>
        <begin position="113"/>
        <end position="129"/>
    </location>
</feature>
<feature type="transmembrane region" description="Helical" evidence="1">
    <location>
        <begin position="79"/>
        <end position="101"/>
    </location>
</feature>
<feature type="transmembrane region" description="Helical" evidence="1">
    <location>
        <begin position="227"/>
        <end position="246"/>
    </location>
</feature>